<name>C4JG95_UNCRE</name>
<dbReference type="OrthoDB" id="4851849at2759"/>
<sequence>MPPLDAITENIALLGLLDAKEPEARNNVPAKFTDEKYAARFPLSFKEEQRTAEAFAILLANTDDCKKVGAVCVEQQPDGHGLVIRTAVNCGNQTARRDIFTKIIRALKKASSSLIRSARKRCWTTSSAPASYACLVGFGRAMRRLHGKASKRLFYPSFAIT</sequence>
<dbReference type="VEuPathDB" id="FungiDB:UREG_02493"/>
<dbReference type="HOGENOM" id="CLU_1644982_0_0_1"/>
<keyword evidence="2" id="KW-1185">Reference proteome</keyword>
<protein>
    <submittedName>
        <fullName evidence="1">Uncharacterized protein</fullName>
    </submittedName>
</protein>
<dbReference type="RefSeq" id="XP_002542977.1">
    <property type="nucleotide sequence ID" value="XM_002542931.1"/>
</dbReference>
<reference evidence="2" key="1">
    <citation type="journal article" date="2009" name="Genome Res.">
        <title>Comparative genomic analyses of the human fungal pathogens Coccidioides and their relatives.</title>
        <authorList>
            <person name="Sharpton T.J."/>
            <person name="Stajich J.E."/>
            <person name="Rounsley S.D."/>
            <person name="Gardner M.J."/>
            <person name="Wortman J.R."/>
            <person name="Jordar V.S."/>
            <person name="Maiti R."/>
            <person name="Kodira C.D."/>
            <person name="Neafsey D.E."/>
            <person name="Zeng Q."/>
            <person name="Hung C.-Y."/>
            <person name="McMahan C."/>
            <person name="Muszewska A."/>
            <person name="Grynberg M."/>
            <person name="Mandel M.A."/>
            <person name="Kellner E.M."/>
            <person name="Barker B.M."/>
            <person name="Galgiani J.N."/>
            <person name="Orbach M.J."/>
            <person name="Kirkland T.N."/>
            <person name="Cole G.T."/>
            <person name="Henn M.R."/>
            <person name="Birren B.W."/>
            <person name="Taylor J.W."/>
        </authorList>
    </citation>
    <scope>NUCLEOTIDE SEQUENCE [LARGE SCALE GENOMIC DNA]</scope>
    <source>
        <strain evidence="2">UAMH 1704</strain>
    </source>
</reference>
<dbReference type="InParanoid" id="C4JG95"/>
<evidence type="ECO:0000313" key="1">
    <source>
        <dbReference type="EMBL" id="EEP77644.1"/>
    </source>
</evidence>
<proteinExistence type="predicted"/>
<dbReference type="Proteomes" id="UP000002058">
    <property type="component" value="Unassembled WGS sequence"/>
</dbReference>
<dbReference type="KEGG" id="ure:UREG_02493"/>
<dbReference type="eggNOG" id="ENOG502RXAF">
    <property type="taxonomic scope" value="Eukaryota"/>
</dbReference>
<evidence type="ECO:0000313" key="2">
    <source>
        <dbReference type="Proteomes" id="UP000002058"/>
    </source>
</evidence>
<gene>
    <name evidence="1" type="ORF">UREG_02493</name>
</gene>
<accession>C4JG95</accession>
<dbReference type="GeneID" id="8443181"/>
<dbReference type="EMBL" id="CH476615">
    <property type="protein sequence ID" value="EEP77644.1"/>
    <property type="molecule type" value="Genomic_DNA"/>
</dbReference>
<dbReference type="AlphaFoldDB" id="C4JG95"/>
<organism evidence="1 2">
    <name type="scientific">Uncinocarpus reesii (strain UAMH 1704)</name>
    <dbReference type="NCBI Taxonomy" id="336963"/>
    <lineage>
        <taxon>Eukaryota</taxon>
        <taxon>Fungi</taxon>
        <taxon>Dikarya</taxon>
        <taxon>Ascomycota</taxon>
        <taxon>Pezizomycotina</taxon>
        <taxon>Eurotiomycetes</taxon>
        <taxon>Eurotiomycetidae</taxon>
        <taxon>Onygenales</taxon>
        <taxon>Onygenaceae</taxon>
        <taxon>Uncinocarpus</taxon>
    </lineage>
</organism>